<dbReference type="PANTHER" id="PTHR43085">
    <property type="entry name" value="HEXOKINASE FAMILY MEMBER"/>
    <property type="match status" value="1"/>
</dbReference>
<feature type="domain" description="Carbohydrate kinase PfkB" evidence="4">
    <location>
        <begin position="34"/>
        <end position="297"/>
    </location>
</feature>
<protein>
    <submittedName>
        <fullName evidence="5">Carbohydrate kinase family protein</fullName>
    </submittedName>
</protein>
<proteinExistence type="inferred from homology"/>
<evidence type="ECO:0000256" key="3">
    <source>
        <dbReference type="ARBA" id="ARBA00022777"/>
    </source>
</evidence>
<keyword evidence="6" id="KW-1185">Reference proteome</keyword>
<gene>
    <name evidence="5" type="ORF">UG56_021435</name>
</gene>
<dbReference type="InterPro" id="IPR050306">
    <property type="entry name" value="PfkB_Carbo_kinase"/>
</dbReference>
<name>A0A1J4N1B8_9ACTN</name>
<evidence type="ECO:0000256" key="2">
    <source>
        <dbReference type="ARBA" id="ARBA00022679"/>
    </source>
</evidence>
<evidence type="ECO:0000313" key="5">
    <source>
        <dbReference type="EMBL" id="OIJ24711.1"/>
    </source>
</evidence>
<dbReference type="SUPFAM" id="SSF53613">
    <property type="entry name" value="Ribokinase-like"/>
    <property type="match status" value="1"/>
</dbReference>
<dbReference type="STRING" id="1844.UG56_021435"/>
<evidence type="ECO:0000256" key="1">
    <source>
        <dbReference type="ARBA" id="ARBA00010688"/>
    </source>
</evidence>
<reference evidence="5" key="1">
    <citation type="submission" date="2016-10" db="EMBL/GenBank/DDBJ databases">
        <title>Draft Genome Sequence of Nocardioides luteus Strain BAFB, an Alkane-Degrading Bacterium Isolated from JP-7 Polluted Soil.</title>
        <authorList>
            <person name="Brown L."/>
            <person name="Ruiz O.N."/>
            <person name="Gunasekera T."/>
        </authorList>
    </citation>
    <scope>NUCLEOTIDE SEQUENCE [LARGE SCALE GENOMIC DNA]</scope>
    <source>
        <strain evidence="5">BAFB</strain>
    </source>
</reference>
<dbReference type="PRINTS" id="PR00990">
    <property type="entry name" value="RIBOKINASE"/>
</dbReference>
<evidence type="ECO:0000313" key="6">
    <source>
        <dbReference type="Proteomes" id="UP000033772"/>
    </source>
</evidence>
<dbReference type="EMBL" id="JZDQ02000034">
    <property type="protein sequence ID" value="OIJ24711.1"/>
    <property type="molecule type" value="Genomic_DNA"/>
</dbReference>
<dbReference type="OrthoDB" id="9779730at2"/>
<dbReference type="AlphaFoldDB" id="A0A1J4N1B8"/>
<dbReference type="Pfam" id="PF00294">
    <property type="entry name" value="PfkB"/>
    <property type="match status" value="1"/>
</dbReference>
<comment type="caution">
    <text evidence="5">The sequence shown here is derived from an EMBL/GenBank/DDBJ whole genome shotgun (WGS) entry which is preliminary data.</text>
</comment>
<dbReference type="InterPro" id="IPR002173">
    <property type="entry name" value="Carboh/pur_kinase_PfkB_CS"/>
</dbReference>
<dbReference type="PROSITE" id="PS00583">
    <property type="entry name" value="PFKB_KINASES_1"/>
    <property type="match status" value="1"/>
</dbReference>
<comment type="similarity">
    <text evidence="1">Belongs to the carbohydrate kinase PfkB family.</text>
</comment>
<sequence>MSGSLLIAGSIATDHLMSFGGKFADSLVADQLDKLSVSFLVNDLEIRRGGVGANISFGLANLGLAPVLVGAVGEDFADYRSWLERHGVNCDHLRVSETLHTARFVCTTDTAMAQFASFYPGAMAEAREIELGPIAEKVGEPSFVLIAPDDPDAMRRHTEEARQRGYTFISDPSQQLAFGDGELIRDLVDGAAYLFTNEYESHVLEQKTGWSAEEVLARVGTQVTTLGKDGVRIQRKGEDPIVLPAAKNVDAVEPTGVGDAFRAGFLAALAWDCELEQAAEVGCVLAAYCVETVGPQEYSFTAEEFVSRVRESYGDTAADQIASHIKA</sequence>
<evidence type="ECO:0000259" key="4">
    <source>
        <dbReference type="Pfam" id="PF00294"/>
    </source>
</evidence>
<dbReference type="GO" id="GO:0006000">
    <property type="term" value="P:fructose metabolic process"/>
    <property type="evidence" value="ECO:0007669"/>
    <property type="project" value="UniProtKB-ARBA"/>
</dbReference>
<dbReference type="Proteomes" id="UP000033772">
    <property type="component" value="Unassembled WGS sequence"/>
</dbReference>
<accession>A0A1J4N1B8</accession>
<dbReference type="InterPro" id="IPR029056">
    <property type="entry name" value="Ribokinase-like"/>
</dbReference>
<dbReference type="GO" id="GO:0008865">
    <property type="term" value="F:fructokinase activity"/>
    <property type="evidence" value="ECO:0007669"/>
    <property type="project" value="UniProtKB-ARBA"/>
</dbReference>
<keyword evidence="2" id="KW-0808">Transferase</keyword>
<dbReference type="InterPro" id="IPR002139">
    <property type="entry name" value="Ribo/fructo_kinase"/>
</dbReference>
<dbReference type="PANTHER" id="PTHR43085:SF46">
    <property type="entry name" value="ADENOSINE KINASE"/>
    <property type="match status" value="1"/>
</dbReference>
<dbReference type="InterPro" id="IPR011611">
    <property type="entry name" value="PfkB_dom"/>
</dbReference>
<dbReference type="CDD" id="cd01942">
    <property type="entry name" value="ribokinase_group_A"/>
    <property type="match status" value="1"/>
</dbReference>
<keyword evidence="3 5" id="KW-0418">Kinase</keyword>
<dbReference type="Gene3D" id="3.40.1190.20">
    <property type="match status" value="1"/>
</dbReference>
<organism evidence="5 6">
    <name type="scientific">Nocardioides luteus</name>
    <dbReference type="NCBI Taxonomy" id="1844"/>
    <lineage>
        <taxon>Bacteria</taxon>
        <taxon>Bacillati</taxon>
        <taxon>Actinomycetota</taxon>
        <taxon>Actinomycetes</taxon>
        <taxon>Propionibacteriales</taxon>
        <taxon>Nocardioidaceae</taxon>
        <taxon>Nocardioides</taxon>
    </lineage>
</organism>
<dbReference type="RefSeq" id="WP_045552114.1">
    <property type="nucleotide sequence ID" value="NZ_JZDQ02000034.1"/>
</dbReference>